<dbReference type="PANTHER" id="PTHR31376:SF1">
    <property type="entry name" value="PURINE PERMEASE 2"/>
    <property type="match status" value="1"/>
</dbReference>
<dbReference type="AlphaFoldDB" id="A0A6A4PR36"/>
<dbReference type="OrthoDB" id="1865379at2759"/>
<dbReference type="SUPFAM" id="SSF103481">
    <property type="entry name" value="Multidrug resistance efflux transporter EmrE"/>
    <property type="match status" value="1"/>
</dbReference>
<evidence type="ECO:0000313" key="9">
    <source>
        <dbReference type="Proteomes" id="UP000447434"/>
    </source>
</evidence>
<evidence type="ECO:0000256" key="3">
    <source>
        <dbReference type="ARBA" id="ARBA00022448"/>
    </source>
</evidence>
<keyword evidence="9" id="KW-1185">Reference proteome</keyword>
<feature type="transmembrane region" description="Helical" evidence="7">
    <location>
        <begin position="255"/>
        <end position="277"/>
    </location>
</feature>
<keyword evidence="6 7" id="KW-0472">Membrane</keyword>
<feature type="transmembrane region" description="Helical" evidence="7">
    <location>
        <begin position="177"/>
        <end position="198"/>
    </location>
</feature>
<feature type="transmembrane region" description="Helical" evidence="7">
    <location>
        <begin position="311"/>
        <end position="330"/>
    </location>
</feature>
<dbReference type="InterPro" id="IPR030182">
    <property type="entry name" value="PUP_plant"/>
</dbReference>
<feature type="transmembrane region" description="Helical" evidence="7">
    <location>
        <begin position="83"/>
        <end position="102"/>
    </location>
</feature>
<dbReference type="InterPro" id="IPR037185">
    <property type="entry name" value="EmrE-like"/>
</dbReference>
<protein>
    <recommendedName>
        <fullName evidence="7">Probable purine permease</fullName>
    </recommendedName>
</protein>
<dbReference type="EMBL" id="WOCE01000011">
    <property type="protein sequence ID" value="KAE9603852.1"/>
    <property type="molecule type" value="Genomic_DNA"/>
</dbReference>
<name>A0A6A4PR36_LUPAL</name>
<keyword evidence="4 7" id="KW-0812">Transmembrane</keyword>
<feature type="transmembrane region" description="Helical" evidence="7">
    <location>
        <begin position="41"/>
        <end position="62"/>
    </location>
</feature>
<comment type="subcellular location">
    <subcellularLocation>
        <location evidence="1 7">Membrane</location>
        <topology evidence="1 7">Multi-pass membrane protein</topology>
    </subcellularLocation>
</comment>
<dbReference type="GO" id="GO:0016020">
    <property type="term" value="C:membrane"/>
    <property type="evidence" value="ECO:0007669"/>
    <property type="project" value="UniProtKB-SubCell"/>
</dbReference>
<feature type="transmembrane region" description="Helical" evidence="7">
    <location>
        <begin position="145"/>
        <end position="165"/>
    </location>
</feature>
<dbReference type="PANTHER" id="PTHR31376">
    <property type="entry name" value="OS09G0467300 PROTEIN-RELATED"/>
    <property type="match status" value="1"/>
</dbReference>
<evidence type="ECO:0000313" key="8">
    <source>
        <dbReference type="EMBL" id="KAE9603852.1"/>
    </source>
</evidence>
<dbReference type="GO" id="GO:0005345">
    <property type="term" value="F:purine nucleobase transmembrane transporter activity"/>
    <property type="evidence" value="ECO:0007669"/>
    <property type="project" value="UniProtKB-UniRule"/>
</dbReference>
<dbReference type="GO" id="GO:0015211">
    <property type="term" value="F:purine nucleoside transmembrane transporter activity"/>
    <property type="evidence" value="ECO:0007669"/>
    <property type="project" value="UniProtKB-UniRule"/>
</dbReference>
<feature type="transmembrane region" description="Helical" evidence="7">
    <location>
        <begin position="210"/>
        <end position="235"/>
    </location>
</feature>
<evidence type="ECO:0000256" key="7">
    <source>
        <dbReference type="RuleBase" id="RU368015"/>
    </source>
</evidence>
<feature type="transmembrane region" description="Helical" evidence="7">
    <location>
        <begin position="12"/>
        <end position="35"/>
    </location>
</feature>
<gene>
    <name evidence="8" type="ORF">Lalb_Chr11g0065191</name>
</gene>
<dbReference type="Pfam" id="PF16913">
    <property type="entry name" value="PUNUT"/>
    <property type="match status" value="1"/>
</dbReference>
<proteinExistence type="inferred from homology"/>
<evidence type="ECO:0000256" key="1">
    <source>
        <dbReference type="ARBA" id="ARBA00004141"/>
    </source>
</evidence>
<organism evidence="8 9">
    <name type="scientific">Lupinus albus</name>
    <name type="common">White lupine</name>
    <name type="synonym">Lupinus termis</name>
    <dbReference type="NCBI Taxonomy" id="3870"/>
    <lineage>
        <taxon>Eukaryota</taxon>
        <taxon>Viridiplantae</taxon>
        <taxon>Streptophyta</taxon>
        <taxon>Embryophyta</taxon>
        <taxon>Tracheophyta</taxon>
        <taxon>Spermatophyta</taxon>
        <taxon>Magnoliopsida</taxon>
        <taxon>eudicotyledons</taxon>
        <taxon>Gunneridae</taxon>
        <taxon>Pentapetalae</taxon>
        <taxon>rosids</taxon>
        <taxon>fabids</taxon>
        <taxon>Fabales</taxon>
        <taxon>Fabaceae</taxon>
        <taxon>Papilionoideae</taxon>
        <taxon>50 kb inversion clade</taxon>
        <taxon>genistoids sensu lato</taxon>
        <taxon>core genistoids</taxon>
        <taxon>Genisteae</taxon>
        <taxon>Lupinus</taxon>
    </lineage>
</organism>
<reference evidence="9" key="1">
    <citation type="journal article" date="2020" name="Nat. Commun.">
        <title>Genome sequence of the cluster root forming white lupin.</title>
        <authorList>
            <person name="Hufnagel B."/>
            <person name="Marques A."/>
            <person name="Soriano A."/>
            <person name="Marques L."/>
            <person name="Divol F."/>
            <person name="Doumas P."/>
            <person name="Sallet E."/>
            <person name="Mancinotti D."/>
            <person name="Carrere S."/>
            <person name="Marande W."/>
            <person name="Arribat S."/>
            <person name="Keller J."/>
            <person name="Huneau C."/>
            <person name="Blein T."/>
            <person name="Aime D."/>
            <person name="Laguerre M."/>
            <person name="Taylor J."/>
            <person name="Schubert V."/>
            <person name="Nelson M."/>
            <person name="Geu-Flores F."/>
            <person name="Crespi M."/>
            <person name="Gallardo-Guerrero K."/>
            <person name="Delaux P.-M."/>
            <person name="Salse J."/>
            <person name="Berges H."/>
            <person name="Guyot R."/>
            <person name="Gouzy J."/>
            <person name="Peret B."/>
        </authorList>
    </citation>
    <scope>NUCLEOTIDE SEQUENCE [LARGE SCALE GENOMIC DNA]</scope>
    <source>
        <strain evidence="9">cv. Amiga</strain>
    </source>
</reference>
<evidence type="ECO:0000256" key="5">
    <source>
        <dbReference type="ARBA" id="ARBA00022989"/>
    </source>
</evidence>
<comment type="caution">
    <text evidence="8">The sequence shown here is derived from an EMBL/GenBank/DDBJ whole genome shotgun (WGS) entry which is preliminary data.</text>
</comment>
<comment type="similarity">
    <text evidence="2 7">Belongs to the purine permeases (TC 2.A.7.14) family.</text>
</comment>
<keyword evidence="5 7" id="KW-1133">Transmembrane helix</keyword>
<dbReference type="Proteomes" id="UP000447434">
    <property type="component" value="Chromosome 11"/>
</dbReference>
<feature type="transmembrane region" description="Helical" evidence="7">
    <location>
        <begin position="114"/>
        <end position="138"/>
    </location>
</feature>
<evidence type="ECO:0000256" key="4">
    <source>
        <dbReference type="ARBA" id="ARBA00022692"/>
    </source>
</evidence>
<evidence type="ECO:0000256" key="2">
    <source>
        <dbReference type="ARBA" id="ARBA00006213"/>
    </source>
</evidence>
<feature type="transmembrane region" description="Helical" evidence="7">
    <location>
        <begin position="284"/>
        <end position="305"/>
    </location>
</feature>
<sequence length="357" mass="39620">MAEQDRTMKRILLILSCILLSVGSSGGQLLVRLYFLHGGHRIWLCSFLQSAGFPIILLPLTISYIHRRRQTSTTSQTTTTKIVFMKPSLFIPFAFIGSLNGLDSYLYTYGSSRLPVSTSSLIIATQLAFNAVFAFLLVKHKFKAYSINAVVLLTFGSGVLALHSSSDHPAGVSTKQYAIGLVMTLMASLVYGIIMPLVEMVYKKTKEVITYTLVLEIQLVMSLFAALFSTIGMIIDNDYKVISREAKQFDLGEAIYYVVLMVSVLLWQAYLLGAIGVVFCASSLLSGIIIAVSLPITQILAIIFYKESFQVEKGVALLLSVWGFTSYFYGEFKQAKKLKRKHISETELPQPLTIQNP</sequence>
<evidence type="ECO:0000256" key="6">
    <source>
        <dbReference type="ARBA" id="ARBA00023136"/>
    </source>
</evidence>
<accession>A0A6A4PR36</accession>
<keyword evidence="3 7" id="KW-0813">Transport</keyword>